<dbReference type="FunFam" id="3.20.180.20:FF:000002">
    <property type="entry name" value="Cytoplasmic dynein heavy chain 1"/>
    <property type="match status" value="1"/>
</dbReference>
<dbReference type="GO" id="GO:0005874">
    <property type="term" value="C:microtubule"/>
    <property type="evidence" value="ECO:0007669"/>
    <property type="project" value="UniProtKB-KW"/>
</dbReference>
<dbReference type="EMBL" id="MLAK01000775">
    <property type="protein sequence ID" value="OHT04933.1"/>
    <property type="molecule type" value="Genomic_DNA"/>
</dbReference>
<dbReference type="Pfam" id="PF18198">
    <property type="entry name" value="AAA_lid_11"/>
    <property type="match status" value="1"/>
</dbReference>
<dbReference type="PANTHER" id="PTHR45703:SF36">
    <property type="entry name" value="DYNEIN HEAVY CHAIN, CYTOPLASMIC"/>
    <property type="match status" value="1"/>
</dbReference>
<comment type="similarity">
    <text evidence="3">Belongs to the dynein heavy chain family.</text>
</comment>
<feature type="domain" description="Dynein heavy chain coiled coil stalk" evidence="19">
    <location>
        <begin position="2929"/>
        <end position="3255"/>
    </location>
</feature>
<dbReference type="InterPro" id="IPR013602">
    <property type="entry name" value="Dynein_heavy_linker"/>
</dbReference>
<feature type="domain" description="Dynein heavy chain region D6 P-loop" evidence="15">
    <location>
        <begin position="3723"/>
        <end position="3828"/>
    </location>
</feature>
<feature type="coiled-coil region" evidence="14">
    <location>
        <begin position="3144"/>
        <end position="3220"/>
    </location>
</feature>
<dbReference type="Pfam" id="PF12781">
    <property type="entry name" value="AAA_9"/>
    <property type="match status" value="1"/>
</dbReference>
<dbReference type="GO" id="GO:0007018">
    <property type="term" value="P:microtubule-based movement"/>
    <property type="evidence" value="ECO:0007669"/>
    <property type="project" value="InterPro"/>
</dbReference>
<keyword evidence="6" id="KW-0547">Nucleotide-binding</keyword>
<dbReference type="InterPro" id="IPR004273">
    <property type="entry name" value="Dynein_heavy_D6_P-loop"/>
</dbReference>
<feature type="domain" description="Dynein heavy chain C-terminal" evidence="24">
    <location>
        <begin position="4005"/>
        <end position="4276"/>
    </location>
</feature>
<evidence type="ECO:0000256" key="7">
    <source>
        <dbReference type="ARBA" id="ARBA00022840"/>
    </source>
</evidence>
<evidence type="ECO:0000259" key="22">
    <source>
        <dbReference type="Pfam" id="PF17852"/>
    </source>
</evidence>
<evidence type="ECO:0000256" key="12">
    <source>
        <dbReference type="ARBA" id="ARBA00023212"/>
    </source>
</evidence>
<dbReference type="InterPro" id="IPR042222">
    <property type="entry name" value="Dynein_2_N"/>
</dbReference>
<dbReference type="VEuPathDB" id="TrichDB:TRFO_27432"/>
<dbReference type="InterPro" id="IPR041228">
    <property type="entry name" value="Dynein_C"/>
</dbReference>
<comment type="subcellular location">
    <subcellularLocation>
        <location evidence="2">Cell projection</location>
        <location evidence="2">Cilium membrane</location>
        <topology evidence="2">Peripheral membrane protein</topology>
        <orientation evidence="2">Cytoplasmic side</orientation>
    </subcellularLocation>
    <subcellularLocation>
        <location evidence="1">Cytoplasm</location>
        <location evidence="1">Cytoskeleton</location>
    </subcellularLocation>
</comment>
<dbReference type="InterPro" id="IPR043160">
    <property type="entry name" value="Dynein_C_barrel"/>
</dbReference>
<feature type="domain" description="Dynein heavy chain linker" evidence="17">
    <location>
        <begin position="1160"/>
        <end position="1553"/>
    </location>
</feature>
<name>A0A1J4K638_9EUKA</name>
<evidence type="ECO:0000256" key="4">
    <source>
        <dbReference type="ARBA" id="ARBA00022490"/>
    </source>
</evidence>
<dbReference type="Gene3D" id="3.10.490.20">
    <property type="match status" value="1"/>
</dbReference>
<dbReference type="Pfam" id="PF22597">
    <property type="entry name" value="DYN_lid"/>
    <property type="match status" value="1"/>
</dbReference>
<dbReference type="GO" id="GO:0008569">
    <property type="term" value="F:minus-end-directed microtubule motor activity"/>
    <property type="evidence" value="ECO:0007669"/>
    <property type="project" value="InterPro"/>
</dbReference>
<dbReference type="Gene3D" id="1.10.8.1220">
    <property type="match status" value="1"/>
</dbReference>
<organism evidence="26 27">
    <name type="scientific">Tritrichomonas foetus</name>
    <dbReference type="NCBI Taxonomy" id="1144522"/>
    <lineage>
        <taxon>Eukaryota</taxon>
        <taxon>Metamonada</taxon>
        <taxon>Parabasalia</taxon>
        <taxon>Tritrichomonadida</taxon>
        <taxon>Tritrichomonadidae</taxon>
        <taxon>Tritrichomonas</taxon>
    </lineage>
</organism>
<evidence type="ECO:0000259" key="16">
    <source>
        <dbReference type="Pfam" id="PF08385"/>
    </source>
</evidence>
<dbReference type="InterPro" id="IPR026983">
    <property type="entry name" value="DHC"/>
</dbReference>
<evidence type="ECO:0000259" key="18">
    <source>
        <dbReference type="Pfam" id="PF12774"/>
    </source>
</evidence>
<dbReference type="FunFam" id="1.20.140.100:FF:000002">
    <property type="entry name" value="Cytoplasmic dynein heavy chain 1"/>
    <property type="match status" value="1"/>
</dbReference>
<dbReference type="InterPro" id="IPR041466">
    <property type="entry name" value="Dynein_AAA5_ext"/>
</dbReference>
<dbReference type="InterPro" id="IPR042219">
    <property type="entry name" value="AAA_lid_11_sf"/>
</dbReference>
<dbReference type="Gene3D" id="1.10.8.720">
    <property type="entry name" value="Region D6 of dynein motor"/>
    <property type="match status" value="1"/>
</dbReference>
<dbReference type="GeneID" id="94840246"/>
<comment type="caution">
    <text evidence="26">The sequence shown here is derived from an EMBL/GenBank/DDBJ whole genome shotgun (WGS) entry which is preliminary data.</text>
</comment>
<dbReference type="SUPFAM" id="SSF52540">
    <property type="entry name" value="P-loop containing nucleoside triphosphate hydrolases"/>
    <property type="match status" value="4"/>
</dbReference>
<dbReference type="Pfam" id="PF12774">
    <property type="entry name" value="AAA_6"/>
    <property type="match status" value="1"/>
</dbReference>
<evidence type="ECO:0000256" key="8">
    <source>
        <dbReference type="ARBA" id="ARBA00023017"/>
    </source>
</evidence>
<dbReference type="PANTHER" id="PTHR45703">
    <property type="entry name" value="DYNEIN HEAVY CHAIN"/>
    <property type="match status" value="1"/>
</dbReference>
<keyword evidence="5" id="KW-0493">Microtubule</keyword>
<dbReference type="GO" id="GO:0005524">
    <property type="term" value="F:ATP binding"/>
    <property type="evidence" value="ECO:0007669"/>
    <property type="project" value="UniProtKB-KW"/>
</dbReference>
<dbReference type="FunFam" id="3.40.50.300:FF:002357">
    <property type="entry name" value="Glutathione S-transferase class-mu 26 kDa isozyme"/>
    <property type="match status" value="1"/>
</dbReference>
<evidence type="ECO:0000256" key="14">
    <source>
        <dbReference type="SAM" id="Coils"/>
    </source>
</evidence>
<evidence type="ECO:0000256" key="10">
    <source>
        <dbReference type="ARBA" id="ARBA00023069"/>
    </source>
</evidence>
<evidence type="ECO:0000313" key="27">
    <source>
        <dbReference type="Proteomes" id="UP000179807"/>
    </source>
</evidence>
<evidence type="ECO:0000259" key="20">
    <source>
        <dbReference type="Pfam" id="PF12780"/>
    </source>
</evidence>
<keyword evidence="11" id="KW-0505">Motor protein</keyword>
<dbReference type="Pfam" id="PF03028">
    <property type="entry name" value="Dynein_heavy"/>
    <property type="match status" value="1"/>
</dbReference>
<evidence type="ECO:0000259" key="15">
    <source>
        <dbReference type="Pfam" id="PF03028"/>
    </source>
</evidence>
<accession>A0A1J4K638</accession>
<sequence length="4290" mass="486960">MSLSPDELVQYLSPTLISLFGKSSIDNLAEEYQSVLKDFIENPSKTLLLARKAETVIFQTTFEATSGPILLCQKAPQALPNTNFQSLLSVFSLPAESVLSFLQSLIGQFFLPYFQTSISSDDNLAKGVIESLSTFEIAINRFHHKTQLPEPVLDISDELYSISSDQKLDIAQENDLLNKTDKWISTVRSVISIAQQPPKFTLLQDEINFWPELAKHLSLVKQQTDRLTASKLPEIVGKYRKVFPDHLNQVIADTPKLIEQIDPFAAAISQFNTEIYNSCDKIEVFIENLKNTYNFLKPFLSTCSQQQRIPEIYSLTNEFLLSNFSSVLTKIAFVHLPPSNFETTMNTVNLLIDCWASQEKEMLESLKNISFQIKTEIKAVITEKDKYFERIMEFAEAKNDVNHIIAHLQSHEEIDAGELQAGINQAFSVLMNSSFLGMTPDASLRWSANLMDFRSRLEKIEYDIAQSLSVLLTKCKTLNETRDVFVEHKILCKRPTIQALLRQFEQPFIMQINEQLEIFRKKELVNITKLPIIIYLQAKGVTSDAAKLLHVRHVGEQLKVFESMIKDVVGERWRDANECQQLIPVLDACHEIVAKTSDIKKLITNVFLSQDDVLTKYLFTIEEKDHEKHLKCDYSQFNLNSINTFRSLNQFRLVKDMDAVTNMMQLKKSYRFYARVQESLTNFVVTLKTIDPTLKQIAADQITSIYQLIKNGWNKRWNSQDVSKYTKDFSKAISAFNTSITQASQVLTAINENLAKFEKAQTSEDLAEVIADTLSKVDQLFCSKLTNDEAFVADLNQRIATILTMKVLQTCNIWIDALTNKTKLPIDQIILRVSNISNHIIVQPPFALLHPIINRCFTSQIDNYLLQNQIYTMNSTKMSSFQEIVAVPHDEINKIFLLISQLCGEIELYIDQWMANEILFTSEPQSVDFASDIAQWVDLIQGLDAQLKTIKTYPPKKTIGIVTIDTSLVQKSVIDRIGKWQEYALAELTNNAKSLVNKLFDEVAKARTTLEAPIPTKARELASYLTTFRQSSALKANWDGVLPSLELSQKYCTVDDYAKLTSCIESFNQIYTSRNREIESNNKALCAQVERESASVLKATEGLKAKWDADKPLNGDTIPANALKLLESYKGRFAKVQVIWKELVDAREALHLTMTPNTVLEAMIDDCEAMTEVWNLLSGIWSKLHNITSVIFANLTPSDTKAKLGGLVEKLNQMSNTVRQYEAWSYYSQKLKTILKVFPKIEGLKSPAVLPRHWQHISQQFKKRFDLATMTLADILAIDLQKNEYFFDEIIRNAQGEFSLHQYLDQLDQIWNSLEFEFSDYKGKMNLIKSWDVILTTISDHLNSLSTMQTSPFFHVFREQATSWENRLNQLQVLLDEWLDVQRRFIYLEGVFNSPDIRTILGKATANFKKAEKEFATLTKRAAQLKVVMKVTTIPNIGTTLQQLNESLLLLQKELSDYLEKQRSFFPRFFFIGDEDLLEIIGKSSAISEIQRHFGKMFEGLSGVSVNDNSVVAMNCSEGESVPFGKSVSISNAIYQTLSDIEKEMRNSLKQQLLTAAGKFEEFWTNMSLEKLKAFIEEYPAQIVLLSFFVVSTAMTEKHIDKSNIPSAVQEIIQFISFLSQLVFTNLSVASRHTVQQLITECVHHRNLTRELEGINSITAFEWTHFLRFYHDKSNGELLAKIGDASFSYGFEYLGLTPSLVRTPLTDRVYLTMAQALFAKMGGSPFGPAGTGKTETVKNMGHHLGRHVLVFNCDETFDFKAMGRIFVGLCHCGSWGCFDEFNRLDEQMLSAVSQQIQTIQSGLKANQPNITILGKKAPLNQSIGIFITMNPGYAGRVELPDNLKQLFRTMAMNRPDTELIAEVLLFSQGFSSAEMLAPKFVALFSMAKESLSYQTHYDFGLRAMKAVLTNAGQLIRQKVIQPDENRELVESKLLISSIVNTLFPKLLSHDLARLQRLIDDVFPGVKPEQITQEELLTLLHSEAEAAGWIDSEIWVNKIIQLFYIQQITHGFMLVGPSATGKTSARTILLKVLSLIDKQESESYVINPKSVTKDTLFGALDPVTREWTDGVFTRILRTIVDNQRGEMSKRHWIVFDGDVDPEWVENLNSVLDDNKLLTLPNGERISLPPNVRIVFEVENLNFATPATVSRCGIVFFSQNTLKFDEIVKYHIHSLMHEPIITPTHVMFNEYIDIPQPDMIEMQRKFSEIASPTLYDALEVCSSFWKANLKNAVMEIPPASCISTLFALLSASFVHSFRQQQPSELLLQKATLFATYWAFALPFNNEYRQKLDAMFREDPRFAPIIPSSSLSKNVVSEEIEDWQPVEEFQFERGTDDFVPTPSTEIARKIVQMSTIGDHTVVLCGPNGVGKQSILQASLGLFTEMNTVRLNFSNCSSIDFVLQTLEHNCVYIKSSTATKLKPKAANTFLVFECVNLNLPALDKYGTQRVVEFLRQLLELKGFWHPHRREWIQLELISFAGLCSPPTYYGRVKLSTRFLRYASVIYYEHPPVDAVRPIIRSLLANSGCSSQDEVCDIACEFYQEFRDHFKGSEKVHYTANMRDLVGWINSFVFALETSKGLDIAHLLYNEGLRIFADRLSEIVEREWVQETLQSTVLKHLSDSDSALFQTPYSYTRLLTESYIPSELDKIRPQLELKLKAYEEENNGSGLVFFDECIELITHIERRLAVPGGHTLLVGLSGTGKALLPSFVAWYREMPVFRLRVHKEYTLNDFDSDLRKILKAALEESVCFIIKDTDIILPVFTERLNVLLAESTIPGLFAGDELASLLAATKDAARIAGQLLDTEDSIFNYFLERVKANLHIIYTTNSATVDMNQTDIMFPSLVSLCGIIWVGTWSDSSLTSFTSKVLQTHELTGEENQYEAMLKIHHAAVETSASLPVTNYVSPRFYFDFVNQFCHIFTTKRQKLNTEQQHLSNGLSKLEETQVEVSRMGEQLKIKQEQLKEKTKLVEDKMQEILKDNQATVSKNEEAQKIKVILDEKRKVIDADKADAMAELAEVTPQIEEAKSSVSNIKKSNLDEIRRLQQPPDVIKYTLSAVLILLGQQTDNWAAIRKVISGDQFIKQVIDFKIDSIPPATIKKVQTLIDNNGLTLEKAQRASQACGPLFKWLNANLKYLVIIERTEPLRQRVEALEKEASVFQKQHDDLSKTIRQFKRKLTQLQNEYNVLVSECNKAQKESEQISVKLERATHLLSSLTNETKRWQERQAGFQTQRANLLGHSLLSAAFVAYTGFLEQQRRMDAIIAWEATLSECNIKYDEEFQFCDFMADPEQLMDWTSKELPNDDLCVQNAVILATQDKRAPFIIDPAGQATAFLLNSHKNMVRTSFVDKKFSKNLESCLRFGSPLLIEDGEQIDPLVLPVLTRDFRKAGGRTLMDLKHNEIDVSPAFQLFIVTRDTDFAPNPSISSMTVLVNFSVTSLSLRAQCLTRLLKFKLPDVEKRRRELHESLANMQVELREHEEKMLNVFSTTKGEILENDSLLHLLEEIKTESIDIEKKASETRQTLQEITVTSEQFSPVADIATNLYFALRHMSVVHFLYQFSLQFFWSVFDRIVAQDATADALVGLITKEVFTAVSYSLLHKDLPVLGFRFGQILLDHMGVTIEDSLFDLALRGSTVRGSEPNFMRIAKDKEFSEWINSSMPESDIPENVKSELGNQEAVTALKVIALMRRARPDRIVAAARLFVKSAMQYNIEDIPPLDLISIAKETEPTVPLLLVASVGHDPSDRVESVALRPIESLAVGAADSYGMIEQTVQTAAARGNWVIIKNVHLAPLWTRNFVKTLQNLRANPEFRIFMTSEINPKVGSSVFRSCRVIVFESATGVRANLRRAYTNGFQWPSIPQERRKLVMNFLWLHAAAMERLRFEPLGWAKKYEFNDADLKFASQIGIRWLEQAASGRSHLPEEQFPWTAIRYLISNCVYGGRVDIPSDQRVLKAMAELMFSPGAVIGEGLINVPEINGLSEFKEWVDNLPSDESPELIWLPKTSGKFLFIQQGNETLQHILTVSAGSTSGRSESKRSSFVQMLLEQWREKLSTLEVVDFKAANDDLISTVISDEALSIKKTRQTILSDIQDILVAMSEGDAMTQKNAKIIENLEKALVPDTWNKHRFVSGDLNIWIDDFCARISHINNAAQDSNLGRGQMNFGLLRSPESLLAASKQTAANANKWPVEKLKMRVKVGDKNITNSYDIVATDIMTLCAEWGDQNASFVVTDEVTGKLPPMLISWSLEEDPNGIIVPCFMTISKKRPVFDCVLPVSDDKSKLWWTVRNPSLVLQPKAL</sequence>
<dbReference type="Gene3D" id="6.10.140.1060">
    <property type="match status" value="1"/>
</dbReference>
<protein>
    <submittedName>
        <fullName evidence="26">Dynein heavy chain, cytoplasmic</fullName>
    </submittedName>
</protein>
<keyword evidence="12" id="KW-0206">Cytoskeleton</keyword>
<keyword evidence="10" id="KW-0969">Cilium</keyword>
<keyword evidence="27" id="KW-1185">Reference proteome</keyword>
<dbReference type="InterPro" id="IPR043157">
    <property type="entry name" value="Dynein_AAA1S"/>
</dbReference>
<keyword evidence="13" id="KW-0966">Cell projection</keyword>
<evidence type="ECO:0000259" key="17">
    <source>
        <dbReference type="Pfam" id="PF08393"/>
    </source>
</evidence>
<dbReference type="GO" id="GO:0060170">
    <property type="term" value="C:ciliary membrane"/>
    <property type="evidence" value="ECO:0007669"/>
    <property type="project" value="UniProtKB-SubCell"/>
</dbReference>
<dbReference type="FunFam" id="1.20.920.20:FF:000002">
    <property type="entry name" value="Cytoplasmic dynein 1 heavy chain"/>
    <property type="match status" value="1"/>
</dbReference>
<evidence type="ECO:0000256" key="1">
    <source>
        <dbReference type="ARBA" id="ARBA00004245"/>
    </source>
</evidence>
<keyword evidence="8" id="KW-0243">Dynein</keyword>
<dbReference type="Gene3D" id="1.20.920.30">
    <property type="match status" value="1"/>
</dbReference>
<evidence type="ECO:0000256" key="13">
    <source>
        <dbReference type="ARBA" id="ARBA00023273"/>
    </source>
</evidence>
<dbReference type="Gene3D" id="1.20.58.1120">
    <property type="match status" value="1"/>
</dbReference>
<feature type="domain" description="Dynein 2 heavy chain 1 cytoplasmic ATPase lid" evidence="25">
    <location>
        <begin position="2526"/>
        <end position="2598"/>
    </location>
</feature>
<dbReference type="InterPro" id="IPR027417">
    <property type="entry name" value="P-loop_NTPase"/>
</dbReference>
<evidence type="ECO:0000256" key="3">
    <source>
        <dbReference type="ARBA" id="ARBA00008887"/>
    </source>
</evidence>
<dbReference type="Gene3D" id="1.10.8.710">
    <property type="match status" value="1"/>
</dbReference>
<dbReference type="GO" id="GO:0030286">
    <property type="term" value="C:dynein complex"/>
    <property type="evidence" value="ECO:0007669"/>
    <property type="project" value="UniProtKB-KW"/>
</dbReference>
<dbReference type="Gene3D" id="1.20.920.20">
    <property type="match status" value="1"/>
</dbReference>
<feature type="domain" description="Dynein heavy chain AAA module D4" evidence="20">
    <location>
        <begin position="2666"/>
        <end position="2914"/>
    </location>
</feature>
<evidence type="ECO:0000259" key="24">
    <source>
        <dbReference type="Pfam" id="PF18199"/>
    </source>
</evidence>
<dbReference type="Pfam" id="PF18199">
    <property type="entry name" value="Dynein_C"/>
    <property type="match status" value="1"/>
</dbReference>
<dbReference type="InterPro" id="IPR054354">
    <property type="entry name" value="DYNC2H1-like_lid"/>
</dbReference>
<dbReference type="GO" id="GO:0060271">
    <property type="term" value="P:cilium assembly"/>
    <property type="evidence" value="ECO:0007669"/>
    <property type="project" value="UniProtKB-ARBA"/>
</dbReference>
<feature type="domain" description="Dynein heavy chain ATP-binding dynein motor region" evidence="21">
    <location>
        <begin position="3289"/>
        <end position="3507"/>
    </location>
</feature>
<dbReference type="Gene3D" id="3.20.180.20">
    <property type="entry name" value="Dynein heavy chain, N-terminal domain 2"/>
    <property type="match status" value="1"/>
</dbReference>
<dbReference type="InterPro" id="IPR035699">
    <property type="entry name" value="AAA_6"/>
</dbReference>
<dbReference type="Gene3D" id="1.20.140.100">
    <property type="entry name" value="Dynein heavy chain, N-terminal domain 2"/>
    <property type="match status" value="1"/>
</dbReference>
<dbReference type="InterPro" id="IPR024743">
    <property type="entry name" value="Dynein_HC_stalk"/>
</dbReference>
<evidence type="ECO:0000256" key="6">
    <source>
        <dbReference type="ARBA" id="ARBA00022741"/>
    </source>
</evidence>
<dbReference type="Proteomes" id="UP000179807">
    <property type="component" value="Unassembled WGS sequence"/>
</dbReference>
<evidence type="ECO:0000256" key="2">
    <source>
        <dbReference type="ARBA" id="ARBA00004522"/>
    </source>
</evidence>
<evidence type="ECO:0000259" key="25">
    <source>
        <dbReference type="Pfam" id="PF22597"/>
    </source>
</evidence>
<dbReference type="OrthoDB" id="14187at2759"/>
<keyword evidence="7" id="KW-0067">ATP-binding</keyword>
<feature type="domain" description="Dynein heavy chain AAA lid" evidence="23">
    <location>
        <begin position="3858"/>
        <end position="3996"/>
    </location>
</feature>
<evidence type="ECO:0000256" key="11">
    <source>
        <dbReference type="ARBA" id="ARBA00023175"/>
    </source>
</evidence>
<dbReference type="Pfam" id="PF08393">
    <property type="entry name" value="DHC_N2"/>
    <property type="match status" value="1"/>
</dbReference>
<evidence type="ECO:0000313" key="26">
    <source>
        <dbReference type="EMBL" id="OHT04933.1"/>
    </source>
</evidence>
<keyword evidence="9 14" id="KW-0175">Coiled coil</keyword>
<reference evidence="26" key="1">
    <citation type="submission" date="2016-10" db="EMBL/GenBank/DDBJ databases">
        <authorList>
            <person name="Benchimol M."/>
            <person name="Almeida L.G."/>
            <person name="Vasconcelos A.T."/>
            <person name="Perreira-Neves A."/>
            <person name="Rosa I.A."/>
            <person name="Tasca T."/>
            <person name="Bogo M.R."/>
            <person name="de Souza W."/>
        </authorList>
    </citation>
    <scope>NUCLEOTIDE SEQUENCE [LARGE SCALE GENOMIC DNA]</scope>
    <source>
        <strain evidence="26">K</strain>
    </source>
</reference>
<dbReference type="Pfam" id="PF12780">
    <property type="entry name" value="AAA_8"/>
    <property type="match status" value="1"/>
</dbReference>
<dbReference type="FunFam" id="3.40.50.300:FF:000071">
    <property type="entry name" value="Cytoplasmic dynein heavy chain 1"/>
    <property type="match status" value="1"/>
</dbReference>
<dbReference type="FunFam" id="1.10.8.710:FF:000001">
    <property type="entry name" value="Dynein axonemal heavy chain 2"/>
    <property type="match status" value="1"/>
</dbReference>
<dbReference type="InterPro" id="IPR013594">
    <property type="entry name" value="Dynein_heavy_tail"/>
</dbReference>
<evidence type="ECO:0000259" key="21">
    <source>
        <dbReference type="Pfam" id="PF12781"/>
    </source>
</evidence>
<proteinExistence type="inferred from homology"/>
<feature type="domain" description="Dynein heavy chain tail" evidence="16">
    <location>
        <begin position="179"/>
        <end position="725"/>
    </location>
</feature>
<dbReference type="Pfam" id="PF17852">
    <property type="entry name" value="Dynein_AAA_lid"/>
    <property type="match status" value="1"/>
</dbReference>
<keyword evidence="4" id="KW-0963">Cytoplasm</keyword>
<dbReference type="GO" id="GO:0051959">
    <property type="term" value="F:dynein light intermediate chain binding"/>
    <property type="evidence" value="ECO:0007669"/>
    <property type="project" value="InterPro"/>
</dbReference>
<dbReference type="InterPro" id="IPR035706">
    <property type="entry name" value="AAA_9"/>
</dbReference>
<feature type="domain" description="Dynein heavy chain hydrolytic ATP-binding dynein motor region" evidence="18">
    <location>
        <begin position="1689"/>
        <end position="2022"/>
    </location>
</feature>
<dbReference type="Gene3D" id="1.20.1270.280">
    <property type="match status" value="1"/>
</dbReference>
<dbReference type="RefSeq" id="XP_068358069.1">
    <property type="nucleotide sequence ID" value="XM_068505542.1"/>
</dbReference>
<evidence type="ECO:0000259" key="19">
    <source>
        <dbReference type="Pfam" id="PF12777"/>
    </source>
</evidence>
<dbReference type="GO" id="GO:0045505">
    <property type="term" value="F:dynein intermediate chain binding"/>
    <property type="evidence" value="ECO:0007669"/>
    <property type="project" value="InterPro"/>
</dbReference>
<feature type="coiled-coil region" evidence="14">
    <location>
        <begin position="2920"/>
        <end position="2975"/>
    </location>
</feature>
<evidence type="ECO:0000256" key="5">
    <source>
        <dbReference type="ARBA" id="ARBA00022701"/>
    </source>
</evidence>
<dbReference type="InterPro" id="IPR042228">
    <property type="entry name" value="Dynein_linker_3"/>
</dbReference>
<feature type="coiled-coil region" evidence="14">
    <location>
        <begin position="1401"/>
        <end position="1461"/>
    </location>
</feature>
<dbReference type="GO" id="GO:0008104">
    <property type="term" value="P:intracellular protein localization"/>
    <property type="evidence" value="ECO:0007669"/>
    <property type="project" value="UniProtKB-ARBA"/>
</dbReference>
<dbReference type="Pfam" id="PF08385">
    <property type="entry name" value="DHC_N1"/>
    <property type="match status" value="1"/>
</dbReference>
<dbReference type="InterPro" id="IPR024317">
    <property type="entry name" value="Dynein_heavy_chain_D4_dom"/>
</dbReference>
<dbReference type="InterPro" id="IPR041658">
    <property type="entry name" value="AAA_lid_11"/>
</dbReference>
<dbReference type="Pfam" id="PF12775">
    <property type="entry name" value="AAA_7"/>
    <property type="match status" value="1"/>
</dbReference>
<gene>
    <name evidence="26" type="ORF">TRFO_27432</name>
</gene>
<evidence type="ECO:0000256" key="9">
    <source>
        <dbReference type="ARBA" id="ARBA00023054"/>
    </source>
</evidence>
<evidence type="ECO:0000259" key="23">
    <source>
        <dbReference type="Pfam" id="PF18198"/>
    </source>
</evidence>
<dbReference type="Pfam" id="PF12777">
    <property type="entry name" value="MT"/>
    <property type="match status" value="1"/>
</dbReference>
<feature type="domain" description="Dynein heavy chain AAA 5 extension" evidence="22">
    <location>
        <begin position="2216"/>
        <end position="2322"/>
    </location>
</feature>
<dbReference type="Gene3D" id="3.40.50.300">
    <property type="entry name" value="P-loop containing nucleotide triphosphate hydrolases"/>
    <property type="match status" value="5"/>
</dbReference>